<comment type="subcellular location">
    <subcellularLocation>
        <location evidence="1">Mitochondrion inner membrane</location>
        <topology evidence="1">Single-pass membrane protein</topology>
    </subcellularLocation>
</comment>
<dbReference type="PANTHER" id="PTHR46041:SF2">
    <property type="entry name" value="MITOCHONDRIAL INNER MEMBRANE PROTEASE SUBUNIT 2"/>
    <property type="match status" value="1"/>
</dbReference>
<dbReference type="EnsemblPlants" id="Kaladp0250s0007.3.v1.1">
    <property type="protein sequence ID" value="Kaladp0250s0007.3.v1.1"/>
    <property type="gene ID" value="Kaladp0250s0007.v1.1"/>
</dbReference>
<evidence type="ECO:0000256" key="2">
    <source>
        <dbReference type="ARBA" id="ARBA00007066"/>
    </source>
</evidence>
<evidence type="ECO:0000256" key="5">
    <source>
        <dbReference type="ARBA" id="ARBA00022692"/>
    </source>
</evidence>
<organism evidence="13 14">
    <name type="scientific">Kalanchoe fedtschenkoi</name>
    <name type="common">Lavender scallops</name>
    <name type="synonym">South American air plant</name>
    <dbReference type="NCBI Taxonomy" id="63787"/>
    <lineage>
        <taxon>Eukaryota</taxon>
        <taxon>Viridiplantae</taxon>
        <taxon>Streptophyta</taxon>
        <taxon>Embryophyta</taxon>
        <taxon>Tracheophyta</taxon>
        <taxon>Spermatophyta</taxon>
        <taxon>Magnoliopsida</taxon>
        <taxon>eudicotyledons</taxon>
        <taxon>Gunneridae</taxon>
        <taxon>Pentapetalae</taxon>
        <taxon>Saxifragales</taxon>
        <taxon>Crassulaceae</taxon>
        <taxon>Kalanchoe</taxon>
    </lineage>
</organism>
<name>A0A7N0V9Z6_KALFE</name>
<comment type="similarity">
    <text evidence="2">Belongs to the peptidase S26 family. IMP2 subfamily.</text>
</comment>
<dbReference type="EnsemblPlants" id="Kaladp0250s0007.1.v1.1">
    <property type="protein sequence ID" value="Kaladp0250s0007.1.v1.1"/>
    <property type="gene ID" value="Kaladp0250s0007.v1.1"/>
</dbReference>
<dbReference type="InterPro" id="IPR037730">
    <property type="entry name" value="IMP2"/>
</dbReference>
<evidence type="ECO:0000256" key="8">
    <source>
        <dbReference type="ARBA" id="ARBA00022989"/>
    </source>
</evidence>
<reference evidence="13" key="1">
    <citation type="submission" date="2021-01" db="UniProtKB">
        <authorList>
            <consortium name="EnsemblPlants"/>
        </authorList>
    </citation>
    <scope>IDENTIFICATION</scope>
</reference>
<evidence type="ECO:0000256" key="4">
    <source>
        <dbReference type="ARBA" id="ARBA00022670"/>
    </source>
</evidence>
<protein>
    <recommendedName>
        <fullName evidence="3">Mitochondrial inner membrane protease subunit 2</fullName>
    </recommendedName>
</protein>
<keyword evidence="9" id="KW-0496">Mitochondrion</keyword>
<dbReference type="Pfam" id="PF10502">
    <property type="entry name" value="Peptidase_S26"/>
    <property type="match status" value="2"/>
</dbReference>
<dbReference type="GO" id="GO:0006465">
    <property type="term" value="P:signal peptide processing"/>
    <property type="evidence" value="ECO:0007669"/>
    <property type="project" value="InterPro"/>
</dbReference>
<keyword evidence="8" id="KW-1133">Transmembrane helix</keyword>
<keyword evidence="4" id="KW-0645">Protease</keyword>
<dbReference type="InterPro" id="IPR000223">
    <property type="entry name" value="Pept_S26A_signal_pept_1"/>
</dbReference>
<evidence type="ECO:0000256" key="1">
    <source>
        <dbReference type="ARBA" id="ARBA00004434"/>
    </source>
</evidence>
<dbReference type="GO" id="GO:0004252">
    <property type="term" value="F:serine-type endopeptidase activity"/>
    <property type="evidence" value="ECO:0007669"/>
    <property type="project" value="InterPro"/>
</dbReference>
<dbReference type="Gramene" id="Kaladp0250s0007.3.v1.1">
    <property type="protein sequence ID" value="Kaladp0250s0007.3.v1.1"/>
    <property type="gene ID" value="Kaladp0250s0007.v1.1"/>
</dbReference>
<evidence type="ECO:0000256" key="9">
    <source>
        <dbReference type="ARBA" id="ARBA00023128"/>
    </source>
</evidence>
<dbReference type="GO" id="GO:0006627">
    <property type="term" value="P:protein processing involved in protein targeting to mitochondrion"/>
    <property type="evidence" value="ECO:0007669"/>
    <property type="project" value="InterPro"/>
</dbReference>
<feature type="domain" description="Peptidase S26" evidence="12">
    <location>
        <begin position="112"/>
        <end position="151"/>
    </location>
</feature>
<dbReference type="PRINTS" id="PR00727">
    <property type="entry name" value="LEADERPTASE"/>
</dbReference>
<keyword evidence="7" id="KW-0378">Hydrolase</keyword>
<evidence type="ECO:0000256" key="7">
    <source>
        <dbReference type="ARBA" id="ARBA00022801"/>
    </source>
</evidence>
<sequence length="171" mass="19143">MGSGSQLWNITRKYMTAGLIAFTVQDRYIAVAQVQGSSMSPTLNPRENSFIGRPTNDRVLVEKWCLEKYKFSVGDMVVYSSPENHKVRHIKRITALPGDWVGAPTLSDTVIQIPEGHCWVEGDNSASSMDSRYFGPIPLGLIRGRVTHVVWPLQRVGAIERKVPRSKHVPL</sequence>
<dbReference type="PANTHER" id="PTHR46041">
    <property type="entry name" value="MITOCHONDRIAL INNER MEMBRANE PROTEASE SUBUNIT 2"/>
    <property type="match status" value="1"/>
</dbReference>
<feature type="active site" evidence="11">
    <location>
        <position position="91"/>
    </location>
</feature>
<evidence type="ECO:0000256" key="3">
    <source>
        <dbReference type="ARBA" id="ARBA00013650"/>
    </source>
</evidence>
<accession>A0A7N0V9Z6</accession>
<dbReference type="OMA" id="WIPVIAW"/>
<keyword evidence="10" id="KW-0472">Membrane</keyword>
<proteinExistence type="inferred from homology"/>
<dbReference type="InterPro" id="IPR036286">
    <property type="entry name" value="LexA/Signal_pep-like_sf"/>
</dbReference>
<dbReference type="CDD" id="cd06530">
    <property type="entry name" value="S26_SPase_I"/>
    <property type="match status" value="1"/>
</dbReference>
<feature type="active site" evidence="11">
    <location>
        <position position="38"/>
    </location>
</feature>
<keyword evidence="5" id="KW-0812">Transmembrane</keyword>
<dbReference type="Gene3D" id="2.10.109.10">
    <property type="entry name" value="Umud Fragment, subunit A"/>
    <property type="match status" value="1"/>
</dbReference>
<dbReference type="InterPro" id="IPR019533">
    <property type="entry name" value="Peptidase_S26"/>
</dbReference>
<feature type="domain" description="Peptidase S26" evidence="12">
    <location>
        <begin position="9"/>
        <end position="101"/>
    </location>
</feature>
<keyword evidence="14" id="KW-1185">Reference proteome</keyword>
<evidence type="ECO:0000313" key="13">
    <source>
        <dbReference type="EnsemblPlants" id="Kaladp0250s0007.3.v1.1"/>
    </source>
</evidence>
<dbReference type="FunFam" id="2.10.109.10:FF:000005">
    <property type="entry name" value="Mitochondrial inner membrane protease subunit"/>
    <property type="match status" value="1"/>
</dbReference>
<evidence type="ECO:0000313" key="14">
    <source>
        <dbReference type="Proteomes" id="UP000594263"/>
    </source>
</evidence>
<dbReference type="GO" id="GO:0042720">
    <property type="term" value="C:mitochondrial inner membrane peptidase complex"/>
    <property type="evidence" value="ECO:0007669"/>
    <property type="project" value="InterPro"/>
</dbReference>
<evidence type="ECO:0000256" key="6">
    <source>
        <dbReference type="ARBA" id="ARBA00022792"/>
    </source>
</evidence>
<dbReference type="Gramene" id="Kaladp0250s0007.1.v1.1">
    <property type="protein sequence ID" value="Kaladp0250s0007.1.v1.1"/>
    <property type="gene ID" value="Kaladp0250s0007.v1.1"/>
</dbReference>
<dbReference type="SUPFAM" id="SSF51306">
    <property type="entry name" value="LexA/Signal peptidase"/>
    <property type="match status" value="1"/>
</dbReference>
<evidence type="ECO:0000256" key="10">
    <source>
        <dbReference type="ARBA" id="ARBA00023136"/>
    </source>
</evidence>
<dbReference type="AlphaFoldDB" id="A0A7N0V9Z6"/>
<dbReference type="Proteomes" id="UP000594263">
    <property type="component" value="Unplaced"/>
</dbReference>
<evidence type="ECO:0000256" key="11">
    <source>
        <dbReference type="PIRSR" id="PIRSR600223-1"/>
    </source>
</evidence>
<evidence type="ECO:0000259" key="12">
    <source>
        <dbReference type="Pfam" id="PF10502"/>
    </source>
</evidence>
<keyword evidence="6" id="KW-0999">Mitochondrion inner membrane</keyword>